<proteinExistence type="predicted"/>
<dbReference type="Proteomes" id="UP000515154">
    <property type="component" value="Linkage group LG8"/>
</dbReference>
<dbReference type="KEGG" id="osn:115214776"/>
<dbReference type="GO" id="GO:0006260">
    <property type="term" value="P:DNA replication"/>
    <property type="evidence" value="ECO:0007669"/>
    <property type="project" value="TreeGrafter"/>
</dbReference>
<protein>
    <submittedName>
        <fullName evidence="2">Uncharacterized protein LOC115214776</fullName>
    </submittedName>
</protein>
<accession>A0A6P7SML5</accession>
<evidence type="ECO:0000313" key="2">
    <source>
        <dbReference type="RefSeq" id="XP_029639667.1"/>
    </source>
</evidence>
<gene>
    <name evidence="2" type="primary">LOC115214776</name>
</gene>
<name>A0A6P7SML5_9MOLL</name>
<sequence length="121" mass="13990">MDHVFEAQIITEHDKNDTVFILKIPLKPTDCSYPMQRLQFPLKFSFAMTINKTQGQSLKVVGLDLRTSCFSHGQFYVGCSIVDHPDNLFIYAPEGKTKTFVYKATLQYLFLYCNLHIYAKL</sequence>
<organism evidence="1 2">
    <name type="scientific">Octopus sinensis</name>
    <name type="common">East Asian common octopus</name>
    <dbReference type="NCBI Taxonomy" id="2607531"/>
    <lineage>
        <taxon>Eukaryota</taxon>
        <taxon>Metazoa</taxon>
        <taxon>Spiralia</taxon>
        <taxon>Lophotrochozoa</taxon>
        <taxon>Mollusca</taxon>
        <taxon>Cephalopoda</taxon>
        <taxon>Coleoidea</taxon>
        <taxon>Octopodiformes</taxon>
        <taxon>Octopoda</taxon>
        <taxon>Incirrata</taxon>
        <taxon>Octopodidae</taxon>
        <taxon>Octopus</taxon>
    </lineage>
</organism>
<reference evidence="2" key="1">
    <citation type="submission" date="2025-08" db="UniProtKB">
        <authorList>
            <consortium name="RefSeq"/>
        </authorList>
    </citation>
    <scope>IDENTIFICATION</scope>
</reference>
<dbReference type="PANTHER" id="PTHR23274:SF51">
    <property type="entry name" value="OS03G0423850 PROTEIN"/>
    <property type="match status" value="1"/>
</dbReference>
<dbReference type="RefSeq" id="XP_029639667.1">
    <property type="nucleotide sequence ID" value="XM_029783807.1"/>
</dbReference>
<dbReference type="AlphaFoldDB" id="A0A6P7SML5"/>
<dbReference type="InterPro" id="IPR027417">
    <property type="entry name" value="P-loop_NTPase"/>
</dbReference>
<evidence type="ECO:0000313" key="1">
    <source>
        <dbReference type="Proteomes" id="UP000515154"/>
    </source>
</evidence>
<dbReference type="GO" id="GO:0005657">
    <property type="term" value="C:replication fork"/>
    <property type="evidence" value="ECO:0007669"/>
    <property type="project" value="TreeGrafter"/>
</dbReference>
<dbReference type="PANTHER" id="PTHR23274">
    <property type="entry name" value="DNA HELICASE-RELATED"/>
    <property type="match status" value="1"/>
</dbReference>
<dbReference type="SUPFAM" id="SSF52540">
    <property type="entry name" value="P-loop containing nucleoside triphosphate hydrolases"/>
    <property type="match status" value="1"/>
</dbReference>
<keyword evidence="1" id="KW-1185">Reference proteome</keyword>